<accession>A0ABY1CE00</accession>
<protein>
    <recommendedName>
        <fullName evidence="3">DUF4280 domain-containing protein</fullName>
    </recommendedName>
</protein>
<dbReference type="RefSeq" id="WP_100042967.1">
    <property type="nucleotide sequence ID" value="NZ_LT630003.1"/>
</dbReference>
<evidence type="ECO:0000313" key="2">
    <source>
        <dbReference type="Proteomes" id="UP000198970"/>
    </source>
</evidence>
<proteinExistence type="predicted"/>
<evidence type="ECO:0000313" key="1">
    <source>
        <dbReference type="EMBL" id="SET95520.1"/>
    </source>
</evidence>
<reference evidence="1 2" key="1">
    <citation type="submission" date="2016-10" db="EMBL/GenBank/DDBJ databases">
        <authorList>
            <person name="Varghese N."/>
            <person name="Submissions S."/>
        </authorList>
    </citation>
    <scope>NUCLEOTIDE SEQUENCE [LARGE SCALE GENOMIC DNA]</scope>
    <source>
        <strain evidence="1 2">ATCC 19403</strain>
    </source>
</reference>
<dbReference type="Pfam" id="PF14107">
    <property type="entry name" value="DUF4280"/>
    <property type="match status" value="1"/>
</dbReference>
<dbReference type="InterPro" id="IPR025460">
    <property type="entry name" value="DUF4280"/>
</dbReference>
<name>A0ABY1CE00_9FIRM</name>
<keyword evidence="2" id="KW-1185">Reference proteome</keyword>
<sequence>MANESVKAGVKVTREAAYIGDFKFKFQGNLIEKYIEMKGAGKLEDYEKEVMELMVKHYAFYGQFQEENEYVTRGSILRCSGGNKMITFDILNDHGVEKAGSPLGICTDCKANENIHTFGECKRPTPEGYPERPIVIPTLKSRLPFIMHKCIPILNGSWSKTKSSKVKIWDESVGKYVDAITTGDFLVCLYGGIIEVIEVPTVNRTKGSGYPLNDYKTTTNSNLIGTGSSKNYITLAQLKSFNFEYDRQTYINKLAGYTANDFQGIVSNATAYLNEIQNHLDYLNNEFSSISDQDIVSNFNYYIEKYGIGKYDESVLMFMAITAQESLYGKRIAETWSSSLGYAYNQRGGGYSQLTGTTSSNPTGNQVPFMTSIGYSSNDISSILDLPFHIATYLPMSSACYSWTKGNAISCDITTNVIEYGINKGAEMKLIYLAVSYAINGGYTKSGLQTLLNGKIYSEPSTPPIGWADRKNSFNKAIGIFSNGSSTFNAF</sequence>
<organism evidence="1 2">
    <name type="scientific">Lacrimispora sphenoides JCM 1415</name>
    <dbReference type="NCBI Taxonomy" id="1297793"/>
    <lineage>
        <taxon>Bacteria</taxon>
        <taxon>Bacillati</taxon>
        <taxon>Bacillota</taxon>
        <taxon>Clostridia</taxon>
        <taxon>Lachnospirales</taxon>
        <taxon>Lachnospiraceae</taxon>
        <taxon>Lacrimispora</taxon>
    </lineage>
</organism>
<dbReference type="Proteomes" id="UP000198970">
    <property type="component" value="Chromosome I"/>
</dbReference>
<dbReference type="EMBL" id="LT630003">
    <property type="protein sequence ID" value="SET95520.1"/>
    <property type="molecule type" value="Genomic_DNA"/>
</dbReference>
<gene>
    <name evidence="1" type="ORF">SAMN02745906_3383</name>
</gene>
<evidence type="ECO:0008006" key="3">
    <source>
        <dbReference type="Google" id="ProtNLM"/>
    </source>
</evidence>